<dbReference type="Proteomes" id="UP000295344">
    <property type="component" value="Unassembled WGS sequence"/>
</dbReference>
<gene>
    <name evidence="1" type="ORF">CLV52_1367</name>
</gene>
<keyword evidence="2" id="KW-1185">Reference proteome</keyword>
<accession>A0A4R7FSQ8</accession>
<dbReference type="EMBL" id="SOAM01000001">
    <property type="protein sequence ID" value="TDS80798.1"/>
    <property type="molecule type" value="Genomic_DNA"/>
</dbReference>
<organism evidence="1 2">
    <name type="scientific">Amnibacterium kyonggiense</name>
    <dbReference type="NCBI Taxonomy" id="595671"/>
    <lineage>
        <taxon>Bacteria</taxon>
        <taxon>Bacillati</taxon>
        <taxon>Actinomycetota</taxon>
        <taxon>Actinomycetes</taxon>
        <taxon>Micrococcales</taxon>
        <taxon>Microbacteriaceae</taxon>
        <taxon>Amnibacterium</taxon>
    </lineage>
</organism>
<sequence length="47" mass="5107">MSTTTITTPATEAQPPCPECAVALHPAGLGRHLYWSCRYCGVTMRRA</sequence>
<name>A0A4R7FSQ8_9MICO</name>
<reference evidence="1 2" key="1">
    <citation type="submission" date="2019-03" db="EMBL/GenBank/DDBJ databases">
        <title>Genomic Encyclopedia of Archaeal and Bacterial Type Strains, Phase II (KMG-II): from individual species to whole genera.</title>
        <authorList>
            <person name="Goeker M."/>
        </authorList>
    </citation>
    <scope>NUCLEOTIDE SEQUENCE [LARGE SCALE GENOMIC DNA]</scope>
    <source>
        <strain evidence="1 2">DSM 24782</strain>
    </source>
</reference>
<evidence type="ECO:0000313" key="1">
    <source>
        <dbReference type="EMBL" id="TDS80798.1"/>
    </source>
</evidence>
<evidence type="ECO:0000313" key="2">
    <source>
        <dbReference type="Proteomes" id="UP000295344"/>
    </source>
</evidence>
<comment type="caution">
    <text evidence="1">The sequence shown here is derived from an EMBL/GenBank/DDBJ whole genome shotgun (WGS) entry which is preliminary data.</text>
</comment>
<dbReference type="RefSeq" id="WP_162850735.1">
    <property type="nucleotide sequence ID" value="NZ_BAAARP010000001.1"/>
</dbReference>
<dbReference type="AlphaFoldDB" id="A0A4R7FSQ8"/>
<protein>
    <submittedName>
        <fullName evidence="1">Uncharacterized protein</fullName>
    </submittedName>
</protein>
<proteinExistence type="predicted"/>